<gene>
    <name evidence="2" type="ORF">BV898_14077</name>
</gene>
<keyword evidence="3" id="KW-1185">Reference proteome</keyword>
<accession>A0A1W0W8X9</accession>
<evidence type="ECO:0000313" key="3">
    <source>
        <dbReference type="Proteomes" id="UP000192578"/>
    </source>
</evidence>
<protein>
    <submittedName>
        <fullName evidence="2">Uncharacterized protein</fullName>
    </submittedName>
</protein>
<dbReference type="AlphaFoldDB" id="A0A1W0W8X9"/>
<dbReference type="Proteomes" id="UP000192578">
    <property type="component" value="Unassembled WGS sequence"/>
</dbReference>
<evidence type="ECO:0000313" key="2">
    <source>
        <dbReference type="EMBL" id="OQV11655.1"/>
    </source>
</evidence>
<organism evidence="2 3">
    <name type="scientific">Hypsibius exemplaris</name>
    <name type="common">Freshwater tardigrade</name>
    <dbReference type="NCBI Taxonomy" id="2072580"/>
    <lineage>
        <taxon>Eukaryota</taxon>
        <taxon>Metazoa</taxon>
        <taxon>Ecdysozoa</taxon>
        <taxon>Tardigrada</taxon>
        <taxon>Eutardigrada</taxon>
        <taxon>Parachela</taxon>
        <taxon>Hypsibioidea</taxon>
        <taxon>Hypsibiidae</taxon>
        <taxon>Hypsibius</taxon>
    </lineage>
</organism>
<feature type="region of interest" description="Disordered" evidence="1">
    <location>
        <begin position="1"/>
        <end position="24"/>
    </location>
</feature>
<name>A0A1W0W8X9_HYPEX</name>
<reference evidence="3" key="1">
    <citation type="submission" date="2017-01" db="EMBL/GenBank/DDBJ databases">
        <title>Comparative genomics of anhydrobiosis in the tardigrade Hypsibius dujardini.</title>
        <authorList>
            <person name="Yoshida Y."/>
            <person name="Koutsovoulos G."/>
            <person name="Laetsch D."/>
            <person name="Stevens L."/>
            <person name="Kumar S."/>
            <person name="Horikawa D."/>
            <person name="Ishino K."/>
            <person name="Komine S."/>
            <person name="Tomita M."/>
            <person name="Blaxter M."/>
            <person name="Arakawa K."/>
        </authorList>
    </citation>
    <scope>NUCLEOTIDE SEQUENCE [LARGE SCALE GENOMIC DNA]</scope>
    <source>
        <strain evidence="3">Z151</strain>
    </source>
</reference>
<comment type="caution">
    <text evidence="2">The sequence shown here is derived from an EMBL/GenBank/DDBJ whole genome shotgun (WGS) entry which is preliminary data.</text>
</comment>
<evidence type="ECO:0000256" key="1">
    <source>
        <dbReference type="SAM" id="MobiDB-lite"/>
    </source>
</evidence>
<dbReference type="EMBL" id="MTYJ01000165">
    <property type="protein sequence ID" value="OQV11655.1"/>
    <property type="molecule type" value="Genomic_DNA"/>
</dbReference>
<proteinExistence type="predicted"/>
<sequence length="77" mass="9855">MPQHHRHQRHHRHHRHQRHQRYQRIPKRQKMFLLQRQLPQQQIQNSQQTRMPKIDIAQPPLVWYSGHYTRPSWDYVR</sequence>